<evidence type="ECO:0000256" key="1">
    <source>
        <dbReference type="SAM" id="MobiDB-lite"/>
    </source>
</evidence>
<feature type="region of interest" description="Disordered" evidence="1">
    <location>
        <begin position="261"/>
        <end position="463"/>
    </location>
</feature>
<feature type="region of interest" description="Disordered" evidence="1">
    <location>
        <begin position="74"/>
        <end position="95"/>
    </location>
</feature>
<accession>A0ABN7BDC4</accession>
<dbReference type="InterPro" id="IPR042336">
    <property type="entry name" value="GOLIM4"/>
</dbReference>
<keyword evidence="3" id="KW-1185">Reference proteome</keyword>
<gene>
    <name evidence="2" type="ORF">NTJ_15122</name>
</gene>
<name>A0ABN7BDC4_9HEMI</name>
<sequence length="463" mass="52042">MSSSRLVRGAKTRMFAFVCLVSVLGAVLYVFHGTQARLAEVQSQATQCNQQKEAFNAQLQVIYEYKDRLEKSLNKEKQERKSDAENHEGELAEAKEKKVKEMTEWNNKYEALVQKSKMLQAQLEDLKESSDKAMTKIQNEKTDLENVLSETKKQLDDSEARFKDDTAGLKTKFIEQKEELRSCRSDLDDCKMRSAPAAEQKDYLTKQNDQLKAEVDMAKHELAQCKDKLSQTPRPPLAGSKVIDQPDTNVVDMPKLMGFKNISVTPNINPDAVGESSSLKPAKEQGEQKKEEDHVGLAPKKPTQESIIPLAQPKKFDDNPPPNGQAQIPGPPDSNPQLDTLNRPAAEDTNELSNIVEENADDPVHQAEAKAQIQLPQFNGAPDANRGEEEDEQQQVAQPQPGRNPDHYHGGDYDKEQAEDEDDEAEQIDYDGDRSLKDGRQKMKIVRRPAGKMERHGVMVNPK</sequence>
<proteinExistence type="predicted"/>
<feature type="compositionally biased region" description="Acidic residues" evidence="1">
    <location>
        <begin position="417"/>
        <end position="430"/>
    </location>
</feature>
<feature type="compositionally biased region" description="Pro residues" evidence="1">
    <location>
        <begin position="319"/>
        <end position="334"/>
    </location>
</feature>
<protein>
    <recommendedName>
        <fullName evidence="4">Golgi integral membrane protein 4</fullName>
    </recommendedName>
</protein>
<dbReference type="PANTHER" id="PTHR22909">
    <property type="entry name" value="GOLGI INTEGRAL MEMBRANE PROTEIN 4"/>
    <property type="match status" value="1"/>
</dbReference>
<reference evidence="2 3" key="1">
    <citation type="submission" date="2023-09" db="EMBL/GenBank/DDBJ databases">
        <title>Nesidiocoris tenuis whole genome shotgun sequence.</title>
        <authorList>
            <person name="Shibata T."/>
            <person name="Shimoda M."/>
            <person name="Kobayashi T."/>
            <person name="Uehara T."/>
        </authorList>
    </citation>
    <scope>NUCLEOTIDE SEQUENCE [LARGE SCALE GENOMIC DNA]</scope>
    <source>
        <strain evidence="2 3">Japan</strain>
    </source>
</reference>
<evidence type="ECO:0000313" key="3">
    <source>
        <dbReference type="Proteomes" id="UP001307889"/>
    </source>
</evidence>
<feature type="compositionally biased region" description="Basic and acidic residues" evidence="1">
    <location>
        <begin position="431"/>
        <end position="441"/>
    </location>
</feature>
<feature type="region of interest" description="Disordered" evidence="1">
    <location>
        <begin position="224"/>
        <end position="246"/>
    </location>
</feature>
<evidence type="ECO:0008006" key="4">
    <source>
        <dbReference type="Google" id="ProtNLM"/>
    </source>
</evidence>
<organism evidence="2 3">
    <name type="scientific">Nesidiocoris tenuis</name>
    <dbReference type="NCBI Taxonomy" id="355587"/>
    <lineage>
        <taxon>Eukaryota</taxon>
        <taxon>Metazoa</taxon>
        <taxon>Ecdysozoa</taxon>
        <taxon>Arthropoda</taxon>
        <taxon>Hexapoda</taxon>
        <taxon>Insecta</taxon>
        <taxon>Pterygota</taxon>
        <taxon>Neoptera</taxon>
        <taxon>Paraneoptera</taxon>
        <taxon>Hemiptera</taxon>
        <taxon>Heteroptera</taxon>
        <taxon>Panheteroptera</taxon>
        <taxon>Cimicomorpha</taxon>
        <taxon>Miridae</taxon>
        <taxon>Dicyphina</taxon>
        <taxon>Nesidiocoris</taxon>
    </lineage>
</organism>
<dbReference type="PANTHER" id="PTHR22909:SF24">
    <property type="entry name" value="GOLGI INTEGRAL MEMBRANE PROTEIN 4-RELATED"/>
    <property type="match status" value="1"/>
</dbReference>
<evidence type="ECO:0000313" key="2">
    <source>
        <dbReference type="EMBL" id="BET02304.1"/>
    </source>
</evidence>
<dbReference type="Proteomes" id="UP001307889">
    <property type="component" value="Chromosome 14"/>
</dbReference>
<feature type="compositionally biased region" description="Basic and acidic residues" evidence="1">
    <location>
        <begin position="404"/>
        <end position="416"/>
    </location>
</feature>
<feature type="compositionally biased region" description="Basic and acidic residues" evidence="1">
    <location>
        <begin position="281"/>
        <end position="295"/>
    </location>
</feature>
<dbReference type="EMBL" id="AP028922">
    <property type="protein sequence ID" value="BET02304.1"/>
    <property type="molecule type" value="Genomic_DNA"/>
</dbReference>